<keyword evidence="4 5" id="KW-0472">Membrane</keyword>
<keyword evidence="8" id="KW-1185">Reference proteome</keyword>
<feature type="transmembrane region" description="Helical" evidence="5">
    <location>
        <begin position="231"/>
        <end position="253"/>
    </location>
</feature>
<dbReference type="InterPro" id="IPR052524">
    <property type="entry name" value="MFS_Cyanate_Porter"/>
</dbReference>
<keyword evidence="2 5" id="KW-0812">Transmembrane</keyword>
<evidence type="ECO:0000256" key="1">
    <source>
        <dbReference type="ARBA" id="ARBA00004651"/>
    </source>
</evidence>
<dbReference type="Pfam" id="PF07690">
    <property type="entry name" value="MFS_1"/>
    <property type="match status" value="1"/>
</dbReference>
<feature type="transmembrane region" description="Helical" evidence="5">
    <location>
        <begin position="296"/>
        <end position="315"/>
    </location>
</feature>
<protein>
    <submittedName>
        <fullName evidence="7">MFS transporter</fullName>
    </submittedName>
</protein>
<dbReference type="EMBL" id="CP147846">
    <property type="protein sequence ID" value="WXG71252.1"/>
    <property type="molecule type" value="Genomic_DNA"/>
</dbReference>
<dbReference type="InterPro" id="IPR036259">
    <property type="entry name" value="MFS_trans_sf"/>
</dbReference>
<reference evidence="7 8" key="1">
    <citation type="submission" date="2024-03" db="EMBL/GenBank/DDBJ databases">
        <title>Natural products discovery in diverse microorganisms through a two-stage MS feature dereplication strategy.</title>
        <authorList>
            <person name="Zhang R."/>
        </authorList>
    </citation>
    <scope>NUCLEOTIDE SEQUENCE [LARGE SCALE GENOMIC DNA]</scope>
    <source>
        <strain evidence="7 8">18930</strain>
    </source>
</reference>
<comment type="subcellular location">
    <subcellularLocation>
        <location evidence="1">Cell membrane</location>
        <topology evidence="1">Multi-pass membrane protein</topology>
    </subcellularLocation>
</comment>
<evidence type="ECO:0000256" key="3">
    <source>
        <dbReference type="ARBA" id="ARBA00022989"/>
    </source>
</evidence>
<accession>A0ABZ2PQ10</accession>
<feature type="transmembrane region" description="Helical" evidence="5">
    <location>
        <begin position="321"/>
        <end position="342"/>
    </location>
</feature>
<evidence type="ECO:0000256" key="4">
    <source>
        <dbReference type="ARBA" id="ARBA00023136"/>
    </source>
</evidence>
<dbReference type="SUPFAM" id="SSF103473">
    <property type="entry name" value="MFS general substrate transporter"/>
    <property type="match status" value="1"/>
</dbReference>
<dbReference type="PANTHER" id="PTHR23523">
    <property type="match status" value="1"/>
</dbReference>
<evidence type="ECO:0000259" key="6">
    <source>
        <dbReference type="PROSITE" id="PS50850"/>
    </source>
</evidence>
<dbReference type="PROSITE" id="PS50850">
    <property type="entry name" value="MFS"/>
    <property type="match status" value="1"/>
</dbReference>
<dbReference type="Proteomes" id="UP001432000">
    <property type="component" value="Chromosome"/>
</dbReference>
<feature type="transmembrane region" description="Helical" evidence="5">
    <location>
        <begin position="60"/>
        <end position="79"/>
    </location>
</feature>
<evidence type="ECO:0000256" key="2">
    <source>
        <dbReference type="ARBA" id="ARBA00022692"/>
    </source>
</evidence>
<feature type="transmembrane region" description="Helical" evidence="5">
    <location>
        <begin position="115"/>
        <end position="133"/>
    </location>
</feature>
<feature type="domain" description="Major facilitator superfamily (MFS) profile" evidence="6">
    <location>
        <begin position="23"/>
        <end position="411"/>
    </location>
</feature>
<feature type="transmembrane region" description="Helical" evidence="5">
    <location>
        <begin position="21"/>
        <end position="40"/>
    </location>
</feature>
<dbReference type="InterPro" id="IPR011701">
    <property type="entry name" value="MFS"/>
</dbReference>
<gene>
    <name evidence="7" type="ORF">WDS16_12670</name>
</gene>
<evidence type="ECO:0000313" key="7">
    <source>
        <dbReference type="EMBL" id="WXG71252.1"/>
    </source>
</evidence>
<organism evidence="7 8">
    <name type="scientific">Rhodococcus sovatensis</name>
    <dbReference type="NCBI Taxonomy" id="1805840"/>
    <lineage>
        <taxon>Bacteria</taxon>
        <taxon>Bacillati</taxon>
        <taxon>Actinomycetota</taxon>
        <taxon>Actinomycetes</taxon>
        <taxon>Mycobacteriales</taxon>
        <taxon>Nocardiaceae</taxon>
        <taxon>Rhodococcus</taxon>
    </lineage>
</organism>
<dbReference type="RefSeq" id="WP_338892975.1">
    <property type="nucleotide sequence ID" value="NZ_CP147846.1"/>
</dbReference>
<dbReference type="Gene3D" id="1.20.1250.20">
    <property type="entry name" value="MFS general substrate transporter like domains"/>
    <property type="match status" value="2"/>
</dbReference>
<evidence type="ECO:0000313" key="8">
    <source>
        <dbReference type="Proteomes" id="UP001432000"/>
    </source>
</evidence>
<proteinExistence type="predicted"/>
<feature type="transmembrane region" description="Helical" evidence="5">
    <location>
        <begin position="265"/>
        <end position="284"/>
    </location>
</feature>
<evidence type="ECO:0000256" key="5">
    <source>
        <dbReference type="SAM" id="Phobius"/>
    </source>
</evidence>
<dbReference type="PANTHER" id="PTHR23523:SF2">
    <property type="entry name" value="2-NITROIMIDAZOLE TRANSPORTER"/>
    <property type="match status" value="1"/>
</dbReference>
<name>A0ABZ2PQ10_9NOCA</name>
<keyword evidence="3 5" id="KW-1133">Transmembrane helix</keyword>
<feature type="transmembrane region" description="Helical" evidence="5">
    <location>
        <begin position="362"/>
        <end position="380"/>
    </location>
</feature>
<feature type="transmembrane region" description="Helical" evidence="5">
    <location>
        <begin position="91"/>
        <end position="109"/>
    </location>
</feature>
<feature type="transmembrane region" description="Helical" evidence="5">
    <location>
        <begin position="178"/>
        <end position="199"/>
    </location>
</feature>
<feature type="transmembrane region" description="Helical" evidence="5">
    <location>
        <begin position="145"/>
        <end position="166"/>
    </location>
</feature>
<sequence length="415" mass="43174">MSATAATETDDRAPVEHLLRGRVLVLAAIVLSAATLRAAVTSISPLFGRIGVDLHFGPTVVGLVGMLPPAMFAVSGLLTPFIAKRTGLERAALIAMVLTTVGMASRAFAPGTGSLLLLSAVALTGMGIGNVVIPPLVKRYFSDRLALVSTIYICAMQFSTMVPPLLAVPVAEAHGWRISIGVWAFAGLAAALPWLGIVLMRRDRDSADTTGVKGSAAVRTQPTGKIWRSPLAWGMVGMFAMTSFITYAMLTWLPMILTDAGIGEALAGASVAAFGAMGLIASFVAPSLCARWRNPYGLVVAAAVFYLVGFGGLHFSPTSGTVVWVCLIGLGTMTFPMSLTLINLRTRTPAGSSGLSGFTQGLGYVVSAAGPLSFGVLHTLSGGWGVPMLLLTGCVAVLLVGGYVCCRPRMLEDTW</sequence>
<dbReference type="InterPro" id="IPR020846">
    <property type="entry name" value="MFS_dom"/>
</dbReference>
<feature type="transmembrane region" description="Helical" evidence="5">
    <location>
        <begin position="386"/>
        <end position="406"/>
    </location>
</feature>